<protein>
    <recommendedName>
        <fullName evidence="4">TAP42-like protein</fullName>
    </recommendedName>
</protein>
<feature type="region of interest" description="Disordered" evidence="1">
    <location>
        <begin position="231"/>
        <end position="260"/>
    </location>
</feature>
<dbReference type="GeneID" id="27684111"/>
<dbReference type="RefSeq" id="XP_016612703.1">
    <property type="nucleotide sequence ID" value="XM_016748708.1"/>
</dbReference>
<dbReference type="GO" id="GO:0005829">
    <property type="term" value="C:cytosol"/>
    <property type="evidence" value="ECO:0007669"/>
    <property type="project" value="TreeGrafter"/>
</dbReference>
<organism evidence="2 3">
    <name type="scientific">Spizellomyces punctatus (strain DAOM BR117)</name>
    <dbReference type="NCBI Taxonomy" id="645134"/>
    <lineage>
        <taxon>Eukaryota</taxon>
        <taxon>Fungi</taxon>
        <taxon>Fungi incertae sedis</taxon>
        <taxon>Chytridiomycota</taxon>
        <taxon>Chytridiomycota incertae sedis</taxon>
        <taxon>Chytridiomycetes</taxon>
        <taxon>Spizellomycetales</taxon>
        <taxon>Spizellomycetaceae</taxon>
        <taxon>Spizellomyces</taxon>
    </lineage>
</organism>
<dbReference type="PANTHER" id="PTHR10933:SF9">
    <property type="entry name" value="IMMUNOGLOBULIN-BINDING PROTEIN 1"/>
    <property type="match status" value="1"/>
</dbReference>
<accession>A0A0L0HUX3</accession>
<reference evidence="2 3" key="1">
    <citation type="submission" date="2009-08" db="EMBL/GenBank/DDBJ databases">
        <title>The Genome Sequence of Spizellomyces punctatus strain DAOM BR117.</title>
        <authorList>
            <consortium name="The Broad Institute Genome Sequencing Platform"/>
            <person name="Russ C."/>
            <person name="Cuomo C."/>
            <person name="Shea T."/>
            <person name="Young S.K."/>
            <person name="Zeng Q."/>
            <person name="Koehrsen M."/>
            <person name="Haas B."/>
            <person name="Borodovsky M."/>
            <person name="Guigo R."/>
            <person name="Alvarado L."/>
            <person name="Berlin A."/>
            <person name="Bochicchio J."/>
            <person name="Borenstein D."/>
            <person name="Chapman S."/>
            <person name="Chen Z."/>
            <person name="Engels R."/>
            <person name="Freedman E."/>
            <person name="Gellesch M."/>
            <person name="Goldberg J."/>
            <person name="Griggs A."/>
            <person name="Gujja S."/>
            <person name="Heiman D."/>
            <person name="Hepburn T."/>
            <person name="Howarth C."/>
            <person name="Jen D."/>
            <person name="Larson L."/>
            <person name="Lewis B."/>
            <person name="Mehta T."/>
            <person name="Park D."/>
            <person name="Pearson M."/>
            <person name="Roberts A."/>
            <person name="Saif S."/>
            <person name="Shenoy N."/>
            <person name="Sisk P."/>
            <person name="Stolte C."/>
            <person name="Sykes S."/>
            <person name="Thomson T."/>
            <person name="Walk T."/>
            <person name="White J."/>
            <person name="Yandava C."/>
            <person name="Burger G."/>
            <person name="Gray M.W."/>
            <person name="Holland P.W.H."/>
            <person name="King N."/>
            <person name="Lang F.B.F."/>
            <person name="Roger A.J."/>
            <person name="Ruiz-Trillo I."/>
            <person name="Lander E."/>
            <person name="Nusbaum C."/>
        </authorList>
    </citation>
    <scope>NUCLEOTIDE SEQUENCE [LARGE SCALE GENOMIC DNA]</scope>
    <source>
        <strain evidence="2 3">DAOM BR117</strain>
    </source>
</reference>
<dbReference type="InterPro" id="IPR038511">
    <property type="entry name" value="TAP42/TAP46-like_sf"/>
</dbReference>
<dbReference type="VEuPathDB" id="FungiDB:SPPG_00379"/>
<dbReference type="FunCoup" id="A0A0L0HUX3">
    <property type="interactions" value="391"/>
</dbReference>
<dbReference type="AlphaFoldDB" id="A0A0L0HUX3"/>
<keyword evidence="3" id="KW-1185">Reference proteome</keyword>
<dbReference type="InterPro" id="IPR007304">
    <property type="entry name" value="TAP46-like"/>
</dbReference>
<gene>
    <name evidence="2" type="ORF">SPPG_00379</name>
</gene>
<dbReference type="eggNOG" id="KOG2830">
    <property type="taxonomic scope" value="Eukaryota"/>
</dbReference>
<dbReference type="EMBL" id="KQ257450">
    <property type="protein sequence ID" value="KND04664.1"/>
    <property type="molecule type" value="Genomic_DNA"/>
</dbReference>
<feature type="compositionally biased region" description="Basic and acidic residues" evidence="1">
    <location>
        <begin position="314"/>
        <end position="347"/>
    </location>
</feature>
<dbReference type="GO" id="GO:0009966">
    <property type="term" value="P:regulation of signal transduction"/>
    <property type="evidence" value="ECO:0007669"/>
    <property type="project" value="InterPro"/>
</dbReference>
<dbReference type="GO" id="GO:0051721">
    <property type="term" value="F:protein phosphatase 2A binding"/>
    <property type="evidence" value="ECO:0007669"/>
    <property type="project" value="TreeGrafter"/>
</dbReference>
<proteinExistence type="predicted"/>
<dbReference type="InParanoid" id="A0A0L0HUX3"/>
<dbReference type="GO" id="GO:0035303">
    <property type="term" value="P:regulation of dephosphorylation"/>
    <property type="evidence" value="ECO:0007669"/>
    <property type="project" value="TreeGrafter"/>
</dbReference>
<evidence type="ECO:0000313" key="2">
    <source>
        <dbReference type="EMBL" id="KND04664.1"/>
    </source>
</evidence>
<name>A0A0L0HUX3_SPIPD</name>
<dbReference type="Gene3D" id="1.25.40.540">
    <property type="entry name" value="TAP42-like family"/>
    <property type="match status" value="1"/>
</dbReference>
<dbReference type="OrthoDB" id="10261753at2759"/>
<sequence>MAATTDSYASDPSTTYALPLRKEFQRGQALYQKLENSELASSDPAFQEDVTEGINSLLRCAALVETLGVFSSNELLEDINTADLRYLLVNAYLAVLISKRMGQDRLEVLQTAQHHYERFLAACEQHEILRADDKKFLETQMKGGIADPERKRMEKIARYKREKATKEKLTELHEQLSYQAKATPNEDEDVDEELDREIILTTIDLFIQRTAENLKLIQDERKLLEMAKAKGTLRGPDSRDQTTIIEGTPPPRMNHQGPLLASDGKILRPFVITSKREALRQQVFRPGHNLPTMTVEEYIDKEIERGNFLSGGGKEPETKIADDNDHEALDAETYKARQWDEFKDDTPRGWGNRYNKG</sequence>
<evidence type="ECO:0000256" key="1">
    <source>
        <dbReference type="SAM" id="MobiDB-lite"/>
    </source>
</evidence>
<dbReference type="PANTHER" id="PTHR10933">
    <property type="entry name" value="IMMUNOGLOBULIN-BINDING PROTEIN 1"/>
    <property type="match status" value="1"/>
</dbReference>
<evidence type="ECO:0000313" key="3">
    <source>
        <dbReference type="Proteomes" id="UP000053201"/>
    </source>
</evidence>
<evidence type="ECO:0008006" key="4">
    <source>
        <dbReference type="Google" id="ProtNLM"/>
    </source>
</evidence>
<dbReference type="Pfam" id="PF04177">
    <property type="entry name" value="TAP42"/>
    <property type="match status" value="1"/>
</dbReference>
<dbReference type="OMA" id="EYELCEA"/>
<dbReference type="STRING" id="645134.A0A0L0HUX3"/>
<dbReference type="Proteomes" id="UP000053201">
    <property type="component" value="Unassembled WGS sequence"/>
</dbReference>
<feature type="region of interest" description="Disordered" evidence="1">
    <location>
        <begin position="307"/>
        <end position="357"/>
    </location>
</feature>